<sequence>MSGNFVAGQYTATYNAKALGQTAEGFTLSHQFFQRLITGDAGGDTPQDAVYRGREQFISYRLIEALAAAVAECSEPFASTPGTALTLGKIGKLVVRGDGSSEGTPIAKSLVLTAVSGTSASEDGPSTITLPLAILAEGFPVEILFAPDLREVPIRQRIYPEMSTGLFGTVA</sequence>
<reference evidence="1 2" key="1">
    <citation type="submission" date="2019-02" db="EMBL/GenBank/DDBJ databases">
        <title>Deep-cultivation of Planctomycetes and their phenomic and genomic characterization uncovers novel biology.</title>
        <authorList>
            <person name="Wiegand S."/>
            <person name="Jogler M."/>
            <person name="Boedeker C."/>
            <person name="Pinto D."/>
            <person name="Vollmers J."/>
            <person name="Rivas-Marin E."/>
            <person name="Kohn T."/>
            <person name="Peeters S.H."/>
            <person name="Heuer A."/>
            <person name="Rast P."/>
            <person name="Oberbeckmann S."/>
            <person name="Bunk B."/>
            <person name="Jeske O."/>
            <person name="Meyerdierks A."/>
            <person name="Storesund J.E."/>
            <person name="Kallscheuer N."/>
            <person name="Luecker S."/>
            <person name="Lage O.M."/>
            <person name="Pohl T."/>
            <person name="Merkel B.J."/>
            <person name="Hornburger P."/>
            <person name="Mueller R.-W."/>
            <person name="Bruemmer F."/>
            <person name="Labrenz M."/>
            <person name="Spormann A.M."/>
            <person name="Op Den Camp H."/>
            <person name="Overmann J."/>
            <person name="Amann R."/>
            <person name="Jetten M.S.M."/>
            <person name="Mascher T."/>
            <person name="Medema M.H."/>
            <person name="Devos D.P."/>
            <person name="Kaster A.-K."/>
            <person name="Ovreas L."/>
            <person name="Rohde M."/>
            <person name="Galperin M.Y."/>
            <person name="Jogler C."/>
        </authorList>
    </citation>
    <scope>NUCLEOTIDE SEQUENCE [LARGE SCALE GENOMIC DNA]</scope>
    <source>
        <strain evidence="1 2">Pla52o</strain>
    </source>
</reference>
<accession>A0A5C6CCD0</accession>
<dbReference type="EMBL" id="SJPT01000005">
    <property type="protein sequence ID" value="TWU22453.1"/>
    <property type="molecule type" value="Genomic_DNA"/>
</dbReference>
<dbReference type="RefSeq" id="WP_146595619.1">
    <property type="nucleotide sequence ID" value="NZ_SJPT01000005.1"/>
</dbReference>
<protein>
    <submittedName>
        <fullName evidence="1">Uncharacterized protein</fullName>
    </submittedName>
</protein>
<name>A0A5C6CCD0_9BACT</name>
<keyword evidence="2" id="KW-1185">Reference proteome</keyword>
<evidence type="ECO:0000313" key="1">
    <source>
        <dbReference type="EMBL" id="TWU22453.1"/>
    </source>
</evidence>
<gene>
    <name evidence="1" type="ORF">Pla52o_35090</name>
</gene>
<dbReference type="AlphaFoldDB" id="A0A5C6CCD0"/>
<comment type="caution">
    <text evidence="1">The sequence shown here is derived from an EMBL/GenBank/DDBJ whole genome shotgun (WGS) entry which is preliminary data.</text>
</comment>
<proteinExistence type="predicted"/>
<organism evidence="1 2">
    <name type="scientific">Novipirellula galeiformis</name>
    <dbReference type="NCBI Taxonomy" id="2528004"/>
    <lineage>
        <taxon>Bacteria</taxon>
        <taxon>Pseudomonadati</taxon>
        <taxon>Planctomycetota</taxon>
        <taxon>Planctomycetia</taxon>
        <taxon>Pirellulales</taxon>
        <taxon>Pirellulaceae</taxon>
        <taxon>Novipirellula</taxon>
    </lineage>
</organism>
<evidence type="ECO:0000313" key="2">
    <source>
        <dbReference type="Proteomes" id="UP000316304"/>
    </source>
</evidence>
<dbReference type="OrthoDB" id="9886086at2"/>
<dbReference type="Proteomes" id="UP000316304">
    <property type="component" value="Unassembled WGS sequence"/>
</dbReference>